<proteinExistence type="predicted"/>
<reference evidence="3 4" key="1">
    <citation type="submission" date="2019-07" db="EMBL/GenBank/DDBJ databases">
        <title>Draft genome for Aliikangiella sp. M105.</title>
        <authorList>
            <person name="Wang G."/>
        </authorList>
    </citation>
    <scope>NUCLEOTIDE SEQUENCE [LARGE SCALE GENOMIC DNA]</scope>
    <source>
        <strain evidence="3 4">M105</strain>
    </source>
</reference>
<feature type="domain" description="Cytochrome c-type biogenesis protein H Ig-like" evidence="2">
    <location>
        <begin position="33"/>
        <end position="139"/>
    </location>
</feature>
<keyword evidence="1" id="KW-0732">Signal</keyword>
<evidence type="ECO:0000313" key="3">
    <source>
        <dbReference type="EMBL" id="TQV88741.1"/>
    </source>
</evidence>
<accession>A0A545UGZ7</accession>
<gene>
    <name evidence="3" type="ORF">FLL46_04205</name>
</gene>
<sequence length="147" mass="16450">MNVFKIIFLSILVFSALNLPVNAQEKESNSKSLEITVSVKKELMTKSKKDWSLYVYAARPNTRLPLSSFKAKLGDLPMKITLDESMYLLPDLTLKNAQEVIVIAKASESSDPHHKSPNNLIGKSKVLSFSDSQNLSLSIVIDRKDVR</sequence>
<organism evidence="3 4">
    <name type="scientific">Aliikangiella coralliicola</name>
    <dbReference type="NCBI Taxonomy" id="2592383"/>
    <lineage>
        <taxon>Bacteria</taxon>
        <taxon>Pseudomonadati</taxon>
        <taxon>Pseudomonadota</taxon>
        <taxon>Gammaproteobacteria</taxon>
        <taxon>Oceanospirillales</taxon>
        <taxon>Pleioneaceae</taxon>
        <taxon>Aliikangiella</taxon>
    </lineage>
</organism>
<comment type="caution">
    <text evidence="3">The sequence shown here is derived from an EMBL/GenBank/DDBJ whole genome shotgun (WGS) entry which is preliminary data.</text>
</comment>
<keyword evidence="4" id="KW-1185">Reference proteome</keyword>
<feature type="signal peptide" evidence="1">
    <location>
        <begin position="1"/>
        <end position="23"/>
    </location>
</feature>
<feature type="chain" id="PRO_5021953457" description="Cytochrome c-type biogenesis protein H Ig-like domain-containing protein" evidence="1">
    <location>
        <begin position="24"/>
        <end position="147"/>
    </location>
</feature>
<dbReference type="InterPro" id="IPR056412">
    <property type="entry name" value="Ig_CycH"/>
</dbReference>
<evidence type="ECO:0000259" key="2">
    <source>
        <dbReference type="Pfam" id="PF23892"/>
    </source>
</evidence>
<name>A0A545UGZ7_9GAMM</name>
<dbReference type="RefSeq" id="WP_142892193.1">
    <property type="nucleotide sequence ID" value="NZ_ML660161.1"/>
</dbReference>
<dbReference type="AlphaFoldDB" id="A0A545UGZ7"/>
<evidence type="ECO:0000256" key="1">
    <source>
        <dbReference type="SAM" id="SignalP"/>
    </source>
</evidence>
<dbReference type="EMBL" id="VIKS01000003">
    <property type="protein sequence ID" value="TQV88741.1"/>
    <property type="molecule type" value="Genomic_DNA"/>
</dbReference>
<dbReference type="OrthoDB" id="6228862at2"/>
<dbReference type="Proteomes" id="UP000315439">
    <property type="component" value="Unassembled WGS sequence"/>
</dbReference>
<protein>
    <recommendedName>
        <fullName evidence="2">Cytochrome c-type biogenesis protein H Ig-like domain-containing protein</fullName>
    </recommendedName>
</protein>
<evidence type="ECO:0000313" key="4">
    <source>
        <dbReference type="Proteomes" id="UP000315439"/>
    </source>
</evidence>
<dbReference type="Pfam" id="PF23892">
    <property type="entry name" value="Ig_CycH"/>
    <property type="match status" value="1"/>
</dbReference>